<accession>A0A0A2MGN1</accession>
<dbReference type="AlphaFoldDB" id="A0A0A2MGN1"/>
<gene>
    <name evidence="2" type="ORF">Q766_15355</name>
</gene>
<feature type="non-terminal residue" evidence="2">
    <location>
        <position position="1"/>
    </location>
</feature>
<comment type="caution">
    <text evidence="2">The sequence shown here is derived from an EMBL/GenBank/DDBJ whole genome shotgun (WGS) entry which is preliminary data.</text>
</comment>
<reference evidence="2 3" key="1">
    <citation type="submission" date="2013-09" db="EMBL/GenBank/DDBJ databases">
        <authorList>
            <person name="Zeng Z."/>
            <person name="Chen C."/>
        </authorList>
    </citation>
    <scope>NUCLEOTIDE SEQUENCE [LARGE SCALE GENOMIC DNA]</scope>
    <source>
        <strain evidence="2 3">WB 4.1-42</strain>
    </source>
</reference>
<feature type="transmembrane region" description="Helical" evidence="1">
    <location>
        <begin position="6"/>
        <end position="24"/>
    </location>
</feature>
<keyword evidence="1" id="KW-1133">Transmembrane helix</keyword>
<keyword evidence="1" id="KW-0472">Membrane</keyword>
<organism evidence="2 3">
    <name type="scientific">Flavobacterium subsaxonicum WB 4.1-42 = DSM 21790</name>
    <dbReference type="NCBI Taxonomy" id="1121898"/>
    <lineage>
        <taxon>Bacteria</taxon>
        <taxon>Pseudomonadati</taxon>
        <taxon>Bacteroidota</taxon>
        <taxon>Flavobacteriia</taxon>
        <taxon>Flavobacteriales</taxon>
        <taxon>Flavobacteriaceae</taxon>
        <taxon>Flavobacterium</taxon>
    </lineage>
</organism>
<dbReference type="Proteomes" id="UP000030111">
    <property type="component" value="Unassembled WGS sequence"/>
</dbReference>
<evidence type="ECO:0000313" key="3">
    <source>
        <dbReference type="Proteomes" id="UP000030111"/>
    </source>
</evidence>
<name>A0A0A2MGN1_9FLAO</name>
<evidence type="ECO:0000313" key="2">
    <source>
        <dbReference type="EMBL" id="KGO91827.1"/>
    </source>
</evidence>
<keyword evidence="3" id="KW-1185">Reference proteome</keyword>
<sequence length="59" mass="6805">VKTYLAVVAILFFIIIGKISRYVIRLSTVLGLRGLMPYWIITKTNGLPLQIWTILKTWV</sequence>
<proteinExistence type="predicted"/>
<keyword evidence="1" id="KW-0812">Transmembrane</keyword>
<protein>
    <submittedName>
        <fullName evidence="2">Uncharacterized protein</fullName>
    </submittedName>
</protein>
<dbReference type="EMBL" id="JRLY01000014">
    <property type="protein sequence ID" value="KGO91827.1"/>
    <property type="molecule type" value="Genomic_DNA"/>
</dbReference>
<evidence type="ECO:0000256" key="1">
    <source>
        <dbReference type="SAM" id="Phobius"/>
    </source>
</evidence>